<dbReference type="PANTHER" id="PTHR47816">
    <property type="entry name" value="RIBOSOMAL RNA SMALL SUBUNIT METHYLTRANSFERASE C"/>
    <property type="match status" value="1"/>
</dbReference>
<dbReference type="RefSeq" id="WP_189059354.1">
    <property type="nucleotide sequence ID" value="NZ_BMMK01000017.1"/>
</dbReference>
<feature type="domain" description="Methyltransferase small" evidence="3">
    <location>
        <begin position="31"/>
        <end position="194"/>
    </location>
</feature>
<evidence type="ECO:0000313" key="4">
    <source>
        <dbReference type="EMBL" id="GGM63125.1"/>
    </source>
</evidence>
<keyword evidence="5" id="KW-1185">Reference proteome</keyword>
<reference evidence="4" key="2">
    <citation type="submission" date="2020-09" db="EMBL/GenBank/DDBJ databases">
        <authorList>
            <person name="Sun Q."/>
            <person name="Zhou Y."/>
        </authorList>
    </citation>
    <scope>NUCLEOTIDE SEQUENCE</scope>
    <source>
        <strain evidence="4">CGMCC 4.5737</strain>
    </source>
</reference>
<evidence type="ECO:0000259" key="3">
    <source>
        <dbReference type="Pfam" id="PF05175"/>
    </source>
</evidence>
<sequence>MGEPRQHYFSATPGAASRRGTVRVRLRDVQLDLVTDSGVFSPGRLDTGTRVLLEHAPLPDADGDLLDLGCGYGPIALTFASRRKDTRVWAVDVNERALDLVRENAGTAGLDNVTACLPAAVPDGVRFAALYSNPPIRVGKAVLHEMLAHWLSRLLPGGSAYLVVQKHLGSDSLARWLNEQGFPTTRLLSQHGYRLLQVRPRATASTPASGTGTE</sequence>
<keyword evidence="1" id="KW-0489">Methyltransferase</keyword>
<dbReference type="CDD" id="cd02440">
    <property type="entry name" value="AdoMet_MTases"/>
    <property type="match status" value="1"/>
</dbReference>
<name>A0A8J3CDF4_9PSEU</name>
<dbReference type="GO" id="GO:0008757">
    <property type="term" value="F:S-adenosylmethionine-dependent methyltransferase activity"/>
    <property type="evidence" value="ECO:0007669"/>
    <property type="project" value="InterPro"/>
</dbReference>
<evidence type="ECO:0000313" key="5">
    <source>
        <dbReference type="Proteomes" id="UP000637578"/>
    </source>
</evidence>
<dbReference type="Proteomes" id="UP000637578">
    <property type="component" value="Unassembled WGS sequence"/>
</dbReference>
<protein>
    <submittedName>
        <fullName evidence="4">MFS transporter</fullName>
    </submittedName>
</protein>
<dbReference type="InterPro" id="IPR007848">
    <property type="entry name" value="Small_mtfrase_dom"/>
</dbReference>
<comment type="caution">
    <text evidence="4">The sequence shown here is derived from an EMBL/GenBank/DDBJ whole genome shotgun (WGS) entry which is preliminary data.</text>
</comment>
<dbReference type="PANTHER" id="PTHR47816:SF4">
    <property type="entry name" value="RIBOSOMAL RNA SMALL SUBUNIT METHYLTRANSFERASE C"/>
    <property type="match status" value="1"/>
</dbReference>
<reference evidence="4" key="1">
    <citation type="journal article" date="2014" name="Int. J. Syst. Evol. Microbiol.">
        <title>Complete genome sequence of Corynebacterium casei LMG S-19264T (=DSM 44701T), isolated from a smear-ripened cheese.</title>
        <authorList>
            <consortium name="US DOE Joint Genome Institute (JGI-PGF)"/>
            <person name="Walter F."/>
            <person name="Albersmeier A."/>
            <person name="Kalinowski J."/>
            <person name="Ruckert C."/>
        </authorList>
    </citation>
    <scope>NUCLEOTIDE SEQUENCE</scope>
    <source>
        <strain evidence="4">CGMCC 4.5737</strain>
    </source>
</reference>
<gene>
    <name evidence="4" type="ORF">GCM10012275_37200</name>
</gene>
<keyword evidence="2" id="KW-0808">Transferase</keyword>
<evidence type="ECO:0000256" key="1">
    <source>
        <dbReference type="ARBA" id="ARBA00022603"/>
    </source>
</evidence>
<dbReference type="GO" id="GO:0032259">
    <property type="term" value="P:methylation"/>
    <property type="evidence" value="ECO:0007669"/>
    <property type="project" value="UniProtKB-KW"/>
</dbReference>
<dbReference type="InterPro" id="IPR029063">
    <property type="entry name" value="SAM-dependent_MTases_sf"/>
</dbReference>
<dbReference type="Gene3D" id="3.40.50.150">
    <property type="entry name" value="Vaccinia Virus protein VP39"/>
    <property type="match status" value="1"/>
</dbReference>
<dbReference type="Pfam" id="PF05175">
    <property type="entry name" value="MTS"/>
    <property type="match status" value="1"/>
</dbReference>
<evidence type="ECO:0000256" key="2">
    <source>
        <dbReference type="ARBA" id="ARBA00022679"/>
    </source>
</evidence>
<accession>A0A8J3CDF4</accession>
<proteinExistence type="predicted"/>
<dbReference type="AlphaFoldDB" id="A0A8J3CDF4"/>
<organism evidence="4 5">
    <name type="scientific">Longimycelium tulufanense</name>
    <dbReference type="NCBI Taxonomy" id="907463"/>
    <lineage>
        <taxon>Bacteria</taxon>
        <taxon>Bacillati</taxon>
        <taxon>Actinomycetota</taxon>
        <taxon>Actinomycetes</taxon>
        <taxon>Pseudonocardiales</taxon>
        <taxon>Pseudonocardiaceae</taxon>
        <taxon>Longimycelium</taxon>
    </lineage>
</organism>
<dbReference type="InterPro" id="IPR046977">
    <property type="entry name" value="RsmC/RlmG"/>
</dbReference>
<dbReference type="SUPFAM" id="SSF53335">
    <property type="entry name" value="S-adenosyl-L-methionine-dependent methyltransferases"/>
    <property type="match status" value="1"/>
</dbReference>
<dbReference type="EMBL" id="BMMK01000017">
    <property type="protein sequence ID" value="GGM63125.1"/>
    <property type="molecule type" value="Genomic_DNA"/>
</dbReference>